<evidence type="ECO:0000256" key="2">
    <source>
        <dbReference type="SAM" id="Phobius"/>
    </source>
</evidence>
<feature type="region of interest" description="Disordered" evidence="1">
    <location>
        <begin position="1"/>
        <end position="62"/>
    </location>
</feature>
<protein>
    <submittedName>
        <fullName evidence="3">Uncharacterized protein</fullName>
    </submittedName>
</protein>
<feature type="transmembrane region" description="Helical" evidence="2">
    <location>
        <begin position="84"/>
        <end position="107"/>
    </location>
</feature>
<dbReference type="AlphaFoldDB" id="A0A4C1VUM7"/>
<keyword evidence="2" id="KW-1133">Transmembrane helix</keyword>
<reference evidence="3 4" key="1">
    <citation type="journal article" date="2019" name="Commun. Biol.">
        <title>The bagworm genome reveals a unique fibroin gene that provides high tensile strength.</title>
        <authorList>
            <person name="Kono N."/>
            <person name="Nakamura H."/>
            <person name="Ohtoshi R."/>
            <person name="Tomita M."/>
            <person name="Numata K."/>
            <person name="Arakawa K."/>
        </authorList>
    </citation>
    <scope>NUCLEOTIDE SEQUENCE [LARGE SCALE GENOMIC DNA]</scope>
</reference>
<dbReference type="OrthoDB" id="6426920at2759"/>
<dbReference type="EMBL" id="BGZK01000401">
    <property type="protein sequence ID" value="GBP41564.1"/>
    <property type="molecule type" value="Genomic_DNA"/>
</dbReference>
<proteinExistence type="predicted"/>
<keyword evidence="4" id="KW-1185">Reference proteome</keyword>
<organism evidence="3 4">
    <name type="scientific">Eumeta variegata</name>
    <name type="common">Bagworm moth</name>
    <name type="synonym">Eumeta japonica</name>
    <dbReference type="NCBI Taxonomy" id="151549"/>
    <lineage>
        <taxon>Eukaryota</taxon>
        <taxon>Metazoa</taxon>
        <taxon>Ecdysozoa</taxon>
        <taxon>Arthropoda</taxon>
        <taxon>Hexapoda</taxon>
        <taxon>Insecta</taxon>
        <taxon>Pterygota</taxon>
        <taxon>Neoptera</taxon>
        <taxon>Endopterygota</taxon>
        <taxon>Lepidoptera</taxon>
        <taxon>Glossata</taxon>
        <taxon>Ditrysia</taxon>
        <taxon>Tineoidea</taxon>
        <taxon>Psychidae</taxon>
        <taxon>Oiketicinae</taxon>
        <taxon>Eumeta</taxon>
    </lineage>
</organism>
<evidence type="ECO:0000313" key="4">
    <source>
        <dbReference type="Proteomes" id="UP000299102"/>
    </source>
</evidence>
<name>A0A4C1VUM7_EUMVA</name>
<evidence type="ECO:0000313" key="3">
    <source>
        <dbReference type="EMBL" id="GBP41564.1"/>
    </source>
</evidence>
<comment type="caution">
    <text evidence="3">The sequence shown here is derived from an EMBL/GenBank/DDBJ whole genome shotgun (WGS) entry which is preliminary data.</text>
</comment>
<accession>A0A4C1VUM7</accession>
<feature type="compositionally biased region" description="Polar residues" evidence="1">
    <location>
        <begin position="35"/>
        <end position="44"/>
    </location>
</feature>
<keyword evidence="2" id="KW-0472">Membrane</keyword>
<gene>
    <name evidence="3" type="ORF">EVAR_20372_1</name>
</gene>
<sequence length="112" mass="11861">MAPSPEYDKEPKAPDKNITSAPNEELKNPLGVVSDQINSDQKATTGLADGEIETGSGGQPGYVPLIETNDSPREQYLKNMVGGVGLPISTFLTVCLSILGSNALIAFDNERL</sequence>
<feature type="compositionally biased region" description="Basic and acidic residues" evidence="1">
    <location>
        <begin position="1"/>
        <end position="15"/>
    </location>
</feature>
<keyword evidence="2" id="KW-0812">Transmembrane</keyword>
<evidence type="ECO:0000256" key="1">
    <source>
        <dbReference type="SAM" id="MobiDB-lite"/>
    </source>
</evidence>
<dbReference type="Proteomes" id="UP000299102">
    <property type="component" value="Unassembled WGS sequence"/>
</dbReference>